<evidence type="ECO:0000313" key="1">
    <source>
        <dbReference type="EMBL" id="GBP35416.1"/>
    </source>
</evidence>
<organism evidence="1 2">
    <name type="scientific">Eumeta variegata</name>
    <name type="common">Bagworm moth</name>
    <name type="synonym">Eumeta japonica</name>
    <dbReference type="NCBI Taxonomy" id="151549"/>
    <lineage>
        <taxon>Eukaryota</taxon>
        <taxon>Metazoa</taxon>
        <taxon>Ecdysozoa</taxon>
        <taxon>Arthropoda</taxon>
        <taxon>Hexapoda</taxon>
        <taxon>Insecta</taxon>
        <taxon>Pterygota</taxon>
        <taxon>Neoptera</taxon>
        <taxon>Endopterygota</taxon>
        <taxon>Lepidoptera</taxon>
        <taxon>Glossata</taxon>
        <taxon>Ditrysia</taxon>
        <taxon>Tineoidea</taxon>
        <taxon>Psychidae</taxon>
        <taxon>Oiketicinae</taxon>
        <taxon>Eumeta</taxon>
    </lineage>
</organism>
<protein>
    <submittedName>
        <fullName evidence="1">Uncharacterized protein</fullName>
    </submittedName>
</protein>
<dbReference type="EMBL" id="BGZK01000303">
    <property type="protein sequence ID" value="GBP35416.1"/>
    <property type="molecule type" value="Genomic_DNA"/>
</dbReference>
<proteinExistence type="predicted"/>
<comment type="caution">
    <text evidence="1">The sequence shown here is derived from an EMBL/GenBank/DDBJ whole genome shotgun (WGS) entry which is preliminary data.</text>
</comment>
<accession>A0A4C1V9P9</accession>
<dbReference type="Proteomes" id="UP000299102">
    <property type="component" value="Unassembled WGS sequence"/>
</dbReference>
<name>A0A4C1V9P9_EUMVA</name>
<gene>
    <name evidence="1" type="ORF">EVAR_94867_1</name>
</gene>
<keyword evidence="2" id="KW-1185">Reference proteome</keyword>
<reference evidence="1 2" key="1">
    <citation type="journal article" date="2019" name="Commun. Biol.">
        <title>The bagworm genome reveals a unique fibroin gene that provides high tensile strength.</title>
        <authorList>
            <person name="Kono N."/>
            <person name="Nakamura H."/>
            <person name="Ohtoshi R."/>
            <person name="Tomita M."/>
            <person name="Numata K."/>
            <person name="Arakawa K."/>
        </authorList>
    </citation>
    <scope>NUCLEOTIDE SEQUENCE [LARGE SCALE GENOMIC DNA]</scope>
</reference>
<sequence>MESRSGMYTGLGIGMVIGPPTLPASGTLNDVQVRRPSYEEKIKFEKVSPKYADRGAAIISRERHVFDVRFNTSSVRSMVDFVAAVRWEPRNEEVDERRILLRSHEKGRIKTGTTFVFKELDKGSAASISVIIPDVGATGTGGGFREPNEKVSVELTFGDLSYMCLSGSKRPRTRQITAQVTAPPRADAPRLTLATGRFETPSCHSSARLYCIILD</sequence>
<dbReference type="AlphaFoldDB" id="A0A4C1V9P9"/>
<evidence type="ECO:0000313" key="2">
    <source>
        <dbReference type="Proteomes" id="UP000299102"/>
    </source>
</evidence>